<proteinExistence type="predicted"/>
<dbReference type="GO" id="GO:1904263">
    <property type="term" value="P:positive regulation of TORC1 signaling"/>
    <property type="evidence" value="ECO:0007669"/>
    <property type="project" value="TreeGrafter"/>
</dbReference>
<reference evidence="5 6" key="1">
    <citation type="submission" date="2023-11" db="EMBL/GenBank/DDBJ databases">
        <title>Halocaridina rubra genome assembly.</title>
        <authorList>
            <person name="Smith C."/>
        </authorList>
    </citation>
    <scope>NUCLEOTIDE SEQUENCE [LARGE SCALE GENOMIC DNA]</scope>
    <source>
        <strain evidence="5">EP-1</strain>
        <tissue evidence="5">Whole</tissue>
    </source>
</reference>
<dbReference type="GO" id="GO:0005774">
    <property type="term" value="C:vacuolar membrane"/>
    <property type="evidence" value="ECO:0007669"/>
    <property type="project" value="TreeGrafter"/>
</dbReference>
<name>A0AAN9A8Y2_HALRR</name>
<evidence type="ECO:0000256" key="2">
    <source>
        <dbReference type="ARBA" id="ARBA00022737"/>
    </source>
</evidence>
<dbReference type="PANTHER" id="PTHR46170:SF1">
    <property type="entry name" value="GATOR COMPLEX PROTEIN WDR59"/>
    <property type="match status" value="1"/>
</dbReference>
<dbReference type="EMBL" id="JAXCGZ010007775">
    <property type="protein sequence ID" value="KAK7078549.1"/>
    <property type="molecule type" value="Genomic_DNA"/>
</dbReference>
<dbReference type="GO" id="GO:0035591">
    <property type="term" value="F:signaling adaptor activity"/>
    <property type="evidence" value="ECO:0007669"/>
    <property type="project" value="TreeGrafter"/>
</dbReference>
<protein>
    <submittedName>
        <fullName evidence="5">GATOR complex protein wdr59</fullName>
    </submittedName>
</protein>
<sequence length="170" mass="19286">MTYIFSPRSNSEGSLSEAARPSQEMDLPALEATDTLNRNCSNLLDCSRIQQYNQMRTAYADILYRWGLLKQRAVVLKFIQNPPPVHKGVEFQTDCVHCNQSAKGPQCLYCRRYSFSCSVCHIAVKGASNFCVVCGHGGHTYHMLDWFRDHNECPTGCGCHCMTEMDCLFR</sequence>
<dbReference type="GO" id="GO:0034198">
    <property type="term" value="P:cellular response to amino acid starvation"/>
    <property type="evidence" value="ECO:0007669"/>
    <property type="project" value="TreeGrafter"/>
</dbReference>
<feature type="region of interest" description="Disordered" evidence="3">
    <location>
        <begin position="1"/>
        <end position="22"/>
    </location>
</feature>
<dbReference type="Proteomes" id="UP001381693">
    <property type="component" value="Unassembled WGS sequence"/>
</dbReference>
<dbReference type="PANTHER" id="PTHR46170">
    <property type="entry name" value="GATOR COMPLEX PROTEIN WDR59"/>
    <property type="match status" value="1"/>
</dbReference>
<evidence type="ECO:0000313" key="5">
    <source>
        <dbReference type="EMBL" id="KAK7078549.1"/>
    </source>
</evidence>
<keyword evidence="6" id="KW-1185">Reference proteome</keyword>
<evidence type="ECO:0000256" key="3">
    <source>
        <dbReference type="SAM" id="MobiDB-lite"/>
    </source>
</evidence>
<comment type="caution">
    <text evidence="5">The sequence shown here is derived from an EMBL/GenBank/DDBJ whole genome shotgun (WGS) entry which is preliminary data.</text>
</comment>
<feature type="domain" description="WDR59/RTC1-like RING zinc finger" evidence="4">
    <location>
        <begin position="116"/>
        <end position="164"/>
    </location>
</feature>
<accession>A0AAN9A8Y2</accession>
<gene>
    <name evidence="5" type="primary">WDR59_1</name>
    <name evidence="5" type="ORF">SK128_028459</name>
</gene>
<dbReference type="AlphaFoldDB" id="A0AAN9A8Y2"/>
<evidence type="ECO:0000313" key="6">
    <source>
        <dbReference type="Proteomes" id="UP001381693"/>
    </source>
</evidence>
<dbReference type="InterPro" id="IPR049566">
    <property type="entry name" value="WDR59_RTC1-like_RING_Znf"/>
</dbReference>
<dbReference type="InterPro" id="IPR049567">
    <property type="entry name" value="WDR59-like"/>
</dbReference>
<dbReference type="Pfam" id="PF17120">
    <property type="entry name" value="zf-RING_16"/>
    <property type="match status" value="1"/>
</dbReference>
<keyword evidence="2" id="KW-0677">Repeat</keyword>
<organism evidence="5 6">
    <name type="scientific">Halocaridina rubra</name>
    <name type="common">Hawaiian red shrimp</name>
    <dbReference type="NCBI Taxonomy" id="373956"/>
    <lineage>
        <taxon>Eukaryota</taxon>
        <taxon>Metazoa</taxon>
        <taxon>Ecdysozoa</taxon>
        <taxon>Arthropoda</taxon>
        <taxon>Crustacea</taxon>
        <taxon>Multicrustacea</taxon>
        <taxon>Malacostraca</taxon>
        <taxon>Eumalacostraca</taxon>
        <taxon>Eucarida</taxon>
        <taxon>Decapoda</taxon>
        <taxon>Pleocyemata</taxon>
        <taxon>Caridea</taxon>
        <taxon>Atyoidea</taxon>
        <taxon>Atyidae</taxon>
        <taxon>Halocaridina</taxon>
    </lineage>
</organism>
<evidence type="ECO:0000256" key="1">
    <source>
        <dbReference type="ARBA" id="ARBA00022574"/>
    </source>
</evidence>
<evidence type="ECO:0000259" key="4">
    <source>
        <dbReference type="Pfam" id="PF17120"/>
    </source>
</evidence>
<keyword evidence="1" id="KW-0853">WD repeat</keyword>
<dbReference type="GO" id="GO:0035859">
    <property type="term" value="C:Seh1-associated complex"/>
    <property type="evidence" value="ECO:0007669"/>
    <property type="project" value="TreeGrafter"/>
</dbReference>